<gene>
    <name evidence="1" type="ORF">GCWU000324_00673</name>
</gene>
<keyword evidence="2" id="KW-1185">Reference proteome</keyword>
<dbReference type="EMBL" id="ACJW02000002">
    <property type="protein sequence ID" value="EEP68769.1"/>
    <property type="molecule type" value="Genomic_DNA"/>
</dbReference>
<dbReference type="AlphaFoldDB" id="C4GEW4"/>
<sequence>MRPRSGSLKRPFPFVGLFRIRKQKTAFSGCRCLACLQPATPLRYYSPAFGCPFCETFDDMRGWRKAFGFRRL</sequence>
<organism evidence="1 2">
    <name type="scientific">Kingella oralis ATCC 51147</name>
    <dbReference type="NCBI Taxonomy" id="629741"/>
    <lineage>
        <taxon>Bacteria</taxon>
        <taxon>Pseudomonadati</taxon>
        <taxon>Pseudomonadota</taxon>
        <taxon>Betaproteobacteria</taxon>
        <taxon>Neisseriales</taxon>
        <taxon>Neisseriaceae</taxon>
        <taxon>Kingella</taxon>
    </lineage>
</organism>
<proteinExistence type="predicted"/>
<protein>
    <submittedName>
        <fullName evidence="1">Uncharacterized protein</fullName>
    </submittedName>
</protein>
<dbReference type="STRING" id="629741.GCWU000324_00673"/>
<accession>C4GEW4</accession>
<evidence type="ECO:0000313" key="2">
    <source>
        <dbReference type="Proteomes" id="UP000003009"/>
    </source>
</evidence>
<name>C4GEW4_9NEIS</name>
<dbReference type="HOGENOM" id="CLU_2717000_0_0_4"/>
<reference evidence="1" key="1">
    <citation type="submission" date="2009-04" db="EMBL/GenBank/DDBJ databases">
        <authorList>
            <person name="Weinstock G."/>
            <person name="Sodergren E."/>
            <person name="Clifton S."/>
            <person name="Fulton L."/>
            <person name="Fulton B."/>
            <person name="Courtney L."/>
            <person name="Fronick C."/>
            <person name="Harrison M."/>
            <person name="Strong C."/>
            <person name="Farmer C."/>
            <person name="Delahaunty K."/>
            <person name="Markovic C."/>
            <person name="Hall O."/>
            <person name="Minx P."/>
            <person name="Tomlinson C."/>
            <person name="Mitreva M."/>
            <person name="Nelson J."/>
            <person name="Hou S."/>
            <person name="Wollam A."/>
            <person name="Pepin K.H."/>
            <person name="Johnson M."/>
            <person name="Bhonagiri V."/>
            <person name="Nash W.E."/>
            <person name="Warren W."/>
            <person name="Chinwalla A."/>
            <person name="Mardis E.R."/>
            <person name="Wilson R.K."/>
        </authorList>
    </citation>
    <scope>NUCLEOTIDE SEQUENCE [LARGE SCALE GENOMIC DNA]</scope>
    <source>
        <strain evidence="1">ATCC 51147</strain>
    </source>
</reference>
<evidence type="ECO:0000313" key="1">
    <source>
        <dbReference type="EMBL" id="EEP68769.1"/>
    </source>
</evidence>
<comment type="caution">
    <text evidence="1">The sequence shown here is derived from an EMBL/GenBank/DDBJ whole genome shotgun (WGS) entry which is preliminary data.</text>
</comment>
<dbReference type="Proteomes" id="UP000003009">
    <property type="component" value="Unassembled WGS sequence"/>
</dbReference>